<accession>X1LIM0</accession>
<reference evidence="1" key="1">
    <citation type="journal article" date="2014" name="Front. Microbiol.">
        <title>High frequency of phylogenetically diverse reductive dehalogenase-homologous genes in deep subseafloor sedimentary metagenomes.</title>
        <authorList>
            <person name="Kawai M."/>
            <person name="Futagami T."/>
            <person name="Toyoda A."/>
            <person name="Takaki Y."/>
            <person name="Nishi S."/>
            <person name="Hori S."/>
            <person name="Arai W."/>
            <person name="Tsubouchi T."/>
            <person name="Morono Y."/>
            <person name="Uchiyama I."/>
            <person name="Ito T."/>
            <person name="Fujiyama A."/>
            <person name="Inagaki F."/>
            <person name="Takami H."/>
        </authorList>
    </citation>
    <scope>NUCLEOTIDE SEQUENCE</scope>
    <source>
        <strain evidence="1">Expedition CK06-06</strain>
    </source>
</reference>
<protein>
    <submittedName>
        <fullName evidence="1">Uncharacterized protein</fullName>
    </submittedName>
</protein>
<comment type="caution">
    <text evidence="1">The sequence shown here is derived from an EMBL/GenBank/DDBJ whole genome shotgun (WGS) entry which is preliminary data.</text>
</comment>
<organism evidence="1">
    <name type="scientific">marine sediment metagenome</name>
    <dbReference type="NCBI Taxonomy" id="412755"/>
    <lineage>
        <taxon>unclassified sequences</taxon>
        <taxon>metagenomes</taxon>
        <taxon>ecological metagenomes</taxon>
    </lineage>
</organism>
<evidence type="ECO:0000313" key="1">
    <source>
        <dbReference type="EMBL" id="GAH93963.1"/>
    </source>
</evidence>
<gene>
    <name evidence="1" type="ORF">S06H3_00688</name>
</gene>
<dbReference type="EMBL" id="BARV01000135">
    <property type="protein sequence ID" value="GAH93963.1"/>
    <property type="molecule type" value="Genomic_DNA"/>
</dbReference>
<sequence length="57" mass="6526">WIEHTKEIEQDTGYIIDNIGVCNNVGGTIWYQLTHCGIQTIVKKALEEGRPEATPWR</sequence>
<proteinExistence type="predicted"/>
<feature type="non-terminal residue" evidence="1">
    <location>
        <position position="1"/>
    </location>
</feature>
<name>X1LIM0_9ZZZZ</name>
<dbReference type="AlphaFoldDB" id="X1LIM0"/>